<protein>
    <submittedName>
        <fullName evidence="1">Uncharacterized protein</fullName>
    </submittedName>
</protein>
<name>A0AB39TJR8_9ACTN</name>
<dbReference type="AlphaFoldDB" id="A0AB39TJR8"/>
<proteinExistence type="predicted"/>
<dbReference type="RefSeq" id="WP_369183330.1">
    <property type="nucleotide sequence ID" value="NZ_CP163445.1"/>
</dbReference>
<organism evidence="1">
    <name type="scientific">Streptomyces sp. Y1</name>
    <dbReference type="NCBI Taxonomy" id="3238634"/>
    <lineage>
        <taxon>Bacteria</taxon>
        <taxon>Bacillati</taxon>
        <taxon>Actinomycetota</taxon>
        <taxon>Actinomycetes</taxon>
        <taxon>Kitasatosporales</taxon>
        <taxon>Streptomycetaceae</taxon>
        <taxon>Streptomyces</taxon>
    </lineage>
</organism>
<evidence type="ECO:0000313" key="1">
    <source>
        <dbReference type="EMBL" id="XDQ79417.1"/>
    </source>
</evidence>
<accession>A0AB39TJR8</accession>
<dbReference type="EMBL" id="CP163445">
    <property type="protein sequence ID" value="XDQ79417.1"/>
    <property type="molecule type" value="Genomic_DNA"/>
</dbReference>
<reference evidence="1" key="1">
    <citation type="submission" date="2024-07" db="EMBL/GenBank/DDBJ databases">
        <authorList>
            <person name="Yu S.T."/>
        </authorList>
    </citation>
    <scope>NUCLEOTIDE SEQUENCE</scope>
    <source>
        <strain evidence="1">Y1</strain>
    </source>
</reference>
<gene>
    <name evidence="1" type="ORF">AB2U05_13565</name>
</gene>
<sequence>MSDLTPAQALGQPITIPLADGTDVDLRYTFRSLALLEQRFGSVAGIQTAIDQTGNGAAFGPLMDLLGAGLVGPGGGFTPHVRHRVDAAGARTVEEILYRRSSDGHDLGDLLAPQHIHEYATAMQTSLTAAFGAGSSGNDASPETTASPGLT</sequence>